<evidence type="ECO:0000256" key="7">
    <source>
        <dbReference type="RuleBase" id="RU363032"/>
    </source>
</evidence>
<protein>
    <submittedName>
        <fullName evidence="9">Multiple sugar transport system permease protein</fullName>
    </submittedName>
</protein>
<feature type="transmembrane region" description="Helical" evidence="7">
    <location>
        <begin position="174"/>
        <end position="195"/>
    </location>
</feature>
<evidence type="ECO:0000313" key="10">
    <source>
        <dbReference type="Proteomes" id="UP001230145"/>
    </source>
</evidence>
<dbReference type="PROSITE" id="PS50928">
    <property type="entry name" value="ABC_TM1"/>
    <property type="match status" value="1"/>
</dbReference>
<dbReference type="PANTHER" id="PTHR43005:SF1">
    <property type="entry name" value="SPERMIDINE_PUTRESCINE TRANSPORT SYSTEM PERMEASE PROTEIN"/>
    <property type="match status" value="1"/>
</dbReference>
<comment type="caution">
    <text evidence="9">The sequence shown here is derived from an EMBL/GenBank/DDBJ whole genome shotgun (WGS) entry which is preliminary data.</text>
</comment>
<keyword evidence="3" id="KW-1003">Cell membrane</keyword>
<evidence type="ECO:0000256" key="2">
    <source>
        <dbReference type="ARBA" id="ARBA00022448"/>
    </source>
</evidence>
<feature type="transmembrane region" description="Helical" evidence="7">
    <location>
        <begin position="123"/>
        <end position="143"/>
    </location>
</feature>
<dbReference type="SUPFAM" id="SSF161098">
    <property type="entry name" value="MetI-like"/>
    <property type="match status" value="1"/>
</dbReference>
<dbReference type="InterPro" id="IPR035906">
    <property type="entry name" value="MetI-like_sf"/>
</dbReference>
<keyword evidence="6 7" id="KW-0472">Membrane</keyword>
<evidence type="ECO:0000256" key="1">
    <source>
        <dbReference type="ARBA" id="ARBA00004651"/>
    </source>
</evidence>
<keyword evidence="9" id="KW-0762">Sugar transport</keyword>
<feature type="transmembrane region" description="Helical" evidence="7">
    <location>
        <begin position="21"/>
        <end position="45"/>
    </location>
</feature>
<feature type="transmembrane region" description="Helical" evidence="7">
    <location>
        <begin position="90"/>
        <end position="111"/>
    </location>
</feature>
<keyword evidence="5 7" id="KW-1133">Transmembrane helix</keyword>
<name>A0ABT9PI17_9ACTO</name>
<feature type="domain" description="ABC transmembrane type-1" evidence="8">
    <location>
        <begin position="86"/>
        <end position="300"/>
    </location>
</feature>
<dbReference type="EMBL" id="JAUSQL010000001">
    <property type="protein sequence ID" value="MDP9831590.1"/>
    <property type="molecule type" value="Genomic_DNA"/>
</dbReference>
<dbReference type="Proteomes" id="UP001230145">
    <property type="component" value="Unassembled WGS sequence"/>
</dbReference>
<gene>
    <name evidence="9" type="ORF">J2S45_000269</name>
</gene>
<evidence type="ECO:0000256" key="3">
    <source>
        <dbReference type="ARBA" id="ARBA00022475"/>
    </source>
</evidence>
<dbReference type="Gene3D" id="1.10.3720.10">
    <property type="entry name" value="MetI-like"/>
    <property type="match status" value="1"/>
</dbReference>
<dbReference type="CDD" id="cd06261">
    <property type="entry name" value="TM_PBP2"/>
    <property type="match status" value="1"/>
</dbReference>
<comment type="similarity">
    <text evidence="7">Belongs to the binding-protein-dependent transport system permease family.</text>
</comment>
<organism evidence="9 10">
    <name type="scientific">Trueperella abortisuis</name>
    <dbReference type="NCBI Taxonomy" id="445930"/>
    <lineage>
        <taxon>Bacteria</taxon>
        <taxon>Bacillati</taxon>
        <taxon>Actinomycetota</taxon>
        <taxon>Actinomycetes</taxon>
        <taxon>Actinomycetales</taxon>
        <taxon>Actinomycetaceae</taxon>
        <taxon>Trueperella</taxon>
    </lineage>
</organism>
<proteinExistence type="inferred from homology"/>
<evidence type="ECO:0000256" key="5">
    <source>
        <dbReference type="ARBA" id="ARBA00022989"/>
    </source>
</evidence>
<evidence type="ECO:0000259" key="8">
    <source>
        <dbReference type="PROSITE" id="PS50928"/>
    </source>
</evidence>
<sequence length="313" mass="35072">MMRKTDVSDSSVPSAGLRERFKAISWTGIAFVAPSVIIVVLLLFYPLGSSIFYSFTNKHLFKPNYEFVFFDNFVTLLKDPLFWRAFGTSIKWTALSIVGQLGLGFALAMALDRIRHMSSVFRTLLIVPWAFPAVIIGFGWKWILNDVYGFLPNALHDMGITDGLVALLSNPSTAFWVVLMINIWFGTPLFMVNILSALKTVPHDQIEAVTVDGANAFQRFGYITLHHIRSVIGLLVVLRTIWVFNNFDLLFLLTGGGPGDQTTTLPIFAYRTGWGLKQLGMASAVTILLLVFLLALATLLFKIIRRWDKEDGL</sequence>
<accession>A0ABT9PI17</accession>
<evidence type="ECO:0000256" key="4">
    <source>
        <dbReference type="ARBA" id="ARBA00022692"/>
    </source>
</evidence>
<feature type="transmembrane region" description="Helical" evidence="7">
    <location>
        <begin position="227"/>
        <end position="244"/>
    </location>
</feature>
<keyword evidence="2 7" id="KW-0813">Transport</keyword>
<dbReference type="InterPro" id="IPR000515">
    <property type="entry name" value="MetI-like"/>
</dbReference>
<evidence type="ECO:0000313" key="9">
    <source>
        <dbReference type="EMBL" id="MDP9831590.1"/>
    </source>
</evidence>
<feature type="transmembrane region" description="Helical" evidence="7">
    <location>
        <begin position="279"/>
        <end position="301"/>
    </location>
</feature>
<keyword evidence="10" id="KW-1185">Reference proteome</keyword>
<dbReference type="PANTHER" id="PTHR43005">
    <property type="entry name" value="BLR7065 PROTEIN"/>
    <property type="match status" value="1"/>
</dbReference>
<comment type="subcellular location">
    <subcellularLocation>
        <location evidence="1 7">Cell membrane</location>
        <topology evidence="1 7">Multi-pass membrane protein</topology>
    </subcellularLocation>
</comment>
<reference evidence="9 10" key="1">
    <citation type="submission" date="2023-07" db="EMBL/GenBank/DDBJ databases">
        <title>Sequencing the genomes of 1000 actinobacteria strains.</title>
        <authorList>
            <person name="Klenk H.-P."/>
        </authorList>
    </citation>
    <scope>NUCLEOTIDE SEQUENCE [LARGE SCALE GENOMIC DNA]</scope>
    <source>
        <strain evidence="9 10">DSM 19515</strain>
    </source>
</reference>
<keyword evidence="4 7" id="KW-0812">Transmembrane</keyword>
<evidence type="ECO:0000256" key="6">
    <source>
        <dbReference type="ARBA" id="ARBA00023136"/>
    </source>
</evidence>
<dbReference type="Pfam" id="PF00528">
    <property type="entry name" value="BPD_transp_1"/>
    <property type="match status" value="1"/>
</dbReference>